<name>A0A6J4NFR6_9CHLR</name>
<sequence length="40" mass="4659">MREPRVLRRAKACRLPPSTELQTPSKMLSEFKRVARACDE</sequence>
<protein>
    <submittedName>
        <fullName evidence="1">Uncharacterized protein</fullName>
    </submittedName>
</protein>
<dbReference type="AlphaFoldDB" id="A0A6J4NFR6"/>
<evidence type="ECO:0000313" key="1">
    <source>
        <dbReference type="EMBL" id="CAA9386481.1"/>
    </source>
</evidence>
<dbReference type="EMBL" id="CADCTR010003185">
    <property type="protein sequence ID" value="CAA9386481.1"/>
    <property type="molecule type" value="Genomic_DNA"/>
</dbReference>
<accession>A0A6J4NFR6</accession>
<gene>
    <name evidence="1" type="ORF">AVDCRST_MAG93-9486</name>
</gene>
<reference evidence="1" key="1">
    <citation type="submission" date="2020-02" db="EMBL/GenBank/DDBJ databases">
        <authorList>
            <person name="Meier V. D."/>
        </authorList>
    </citation>
    <scope>NUCLEOTIDE SEQUENCE</scope>
    <source>
        <strain evidence="1">AVDCRST_MAG93</strain>
    </source>
</reference>
<proteinExistence type="predicted"/>
<organism evidence="1">
    <name type="scientific">uncultured Chloroflexia bacterium</name>
    <dbReference type="NCBI Taxonomy" id="1672391"/>
    <lineage>
        <taxon>Bacteria</taxon>
        <taxon>Bacillati</taxon>
        <taxon>Chloroflexota</taxon>
        <taxon>Chloroflexia</taxon>
        <taxon>environmental samples</taxon>
    </lineage>
</organism>